<dbReference type="Pfam" id="PF19068">
    <property type="entry name" value="DUF5764"/>
    <property type="match status" value="1"/>
</dbReference>
<proteinExistence type="predicted"/>
<feature type="compositionally biased region" description="Pro residues" evidence="1">
    <location>
        <begin position="265"/>
        <end position="274"/>
    </location>
</feature>
<sequence>MDDYTNESLMESRNEWVARLINILQPHLVEGVNSIFKESYDMCVSNNENNKYLMTFQNFLSRIPSWNQTIIDQECERIITNSKCNYINDLLTCVHVIMLKSLTNVRVCKNQKKIDIDIPKFEGFIHTVYIQIARKLYKNIYLYEQDCTPLQKQKNSRECELIIRECILGTIRDTIPVDTILRAYMSENMEEEVDVEQPVDISHNTIASPAAPAVPAAPAPAAPAAPAPVPDELAAHAPVPDELAAHAPVPDELDEPAPSRRTSPPATPPPPPPAVNLLEDMNTIIKSDTLEPIELDFDSLPHSDDTGSIKINGEEDSLLSLDDITEL</sequence>
<reference evidence="2" key="1">
    <citation type="journal article" date="2020" name="Nature">
        <title>Giant virus diversity and host interactions through global metagenomics.</title>
        <authorList>
            <person name="Schulz F."/>
            <person name="Roux S."/>
            <person name="Paez-Espino D."/>
            <person name="Jungbluth S."/>
            <person name="Walsh D.A."/>
            <person name="Denef V.J."/>
            <person name="McMahon K.D."/>
            <person name="Konstantinidis K.T."/>
            <person name="Eloe-Fadrosh E.A."/>
            <person name="Kyrpides N.C."/>
            <person name="Woyke T."/>
        </authorList>
    </citation>
    <scope>NUCLEOTIDE SEQUENCE</scope>
    <source>
        <strain evidence="2">GVMAG-M-3300020166-18</strain>
    </source>
</reference>
<protein>
    <submittedName>
        <fullName evidence="2">Uncharacterized protein</fullName>
    </submittedName>
</protein>
<feature type="compositionally biased region" description="Pro residues" evidence="1">
    <location>
        <begin position="215"/>
        <end position="229"/>
    </location>
</feature>
<evidence type="ECO:0000313" key="2">
    <source>
        <dbReference type="EMBL" id="QHS96360.1"/>
    </source>
</evidence>
<dbReference type="AlphaFoldDB" id="A0A6C0BW81"/>
<feature type="region of interest" description="Disordered" evidence="1">
    <location>
        <begin position="210"/>
        <end position="232"/>
    </location>
</feature>
<organism evidence="2">
    <name type="scientific">viral metagenome</name>
    <dbReference type="NCBI Taxonomy" id="1070528"/>
    <lineage>
        <taxon>unclassified sequences</taxon>
        <taxon>metagenomes</taxon>
        <taxon>organismal metagenomes</taxon>
    </lineage>
</organism>
<dbReference type="EMBL" id="MN739271">
    <property type="protein sequence ID" value="QHS96360.1"/>
    <property type="molecule type" value="Genomic_DNA"/>
</dbReference>
<dbReference type="InterPro" id="IPR043913">
    <property type="entry name" value="DUF5764"/>
</dbReference>
<feature type="region of interest" description="Disordered" evidence="1">
    <location>
        <begin position="249"/>
        <end position="327"/>
    </location>
</feature>
<evidence type="ECO:0000256" key="1">
    <source>
        <dbReference type="SAM" id="MobiDB-lite"/>
    </source>
</evidence>
<name>A0A6C0BW81_9ZZZZ</name>
<accession>A0A6C0BW81</accession>